<keyword evidence="4" id="KW-1185">Reference proteome</keyword>
<evidence type="ECO:0000259" key="2">
    <source>
        <dbReference type="Pfam" id="PF01978"/>
    </source>
</evidence>
<dbReference type="InterPro" id="IPR036390">
    <property type="entry name" value="WH_DNA-bd_sf"/>
</dbReference>
<name>A0A9Q4GHY4_9EURY</name>
<dbReference type="RefSeq" id="WP_266086045.1">
    <property type="nucleotide sequence ID" value="NZ_RKLV01000002.1"/>
</dbReference>
<dbReference type="AlphaFoldDB" id="A0A9Q4GHY4"/>
<evidence type="ECO:0000313" key="4">
    <source>
        <dbReference type="Proteomes" id="UP001149411"/>
    </source>
</evidence>
<proteinExistence type="predicted"/>
<comment type="caution">
    <text evidence="3">The sequence shown here is derived from an EMBL/GenBank/DDBJ whole genome shotgun (WGS) entry which is preliminary data.</text>
</comment>
<dbReference type="EMBL" id="RKLV01000002">
    <property type="protein sequence ID" value="MCX2818288.1"/>
    <property type="molecule type" value="Genomic_DNA"/>
</dbReference>
<evidence type="ECO:0000256" key="1">
    <source>
        <dbReference type="SAM" id="MobiDB-lite"/>
    </source>
</evidence>
<evidence type="ECO:0000313" key="3">
    <source>
        <dbReference type="EMBL" id="MCX2818288.1"/>
    </source>
</evidence>
<organism evidence="3 4">
    <name type="scientific">Halorutilus salinus</name>
    <dbReference type="NCBI Taxonomy" id="2487751"/>
    <lineage>
        <taxon>Archaea</taxon>
        <taxon>Methanobacteriati</taxon>
        <taxon>Methanobacteriota</taxon>
        <taxon>Stenosarchaea group</taxon>
        <taxon>Halobacteria</taxon>
        <taxon>Halorutilales</taxon>
        <taxon>Halorutilaceae</taxon>
        <taxon>Halorutilus</taxon>
    </lineage>
</organism>
<sequence length="144" mass="15903">MPDDWNNGLESEQVTTYIDETTKEVWKEHAEALGMSLSRFVESMVNAGRSLHEDTAPEGYEDTDPASARREAEALRQELETLEEAERADAVEVYAVLDASGGYETVEALADGVDADESAVYEALQSLLDEGLVEYDTMRNAYTA</sequence>
<gene>
    <name evidence="3" type="ORF">EGH25_02835</name>
</gene>
<dbReference type="InterPro" id="IPR002831">
    <property type="entry name" value="Tscrpt_reg_TrmB_N"/>
</dbReference>
<dbReference type="Proteomes" id="UP001149411">
    <property type="component" value="Unassembled WGS sequence"/>
</dbReference>
<dbReference type="Pfam" id="PF01978">
    <property type="entry name" value="TrmB"/>
    <property type="match status" value="1"/>
</dbReference>
<protein>
    <recommendedName>
        <fullName evidence="2">Transcription regulator TrmB N-terminal domain-containing protein</fullName>
    </recommendedName>
</protein>
<feature type="region of interest" description="Disordered" evidence="1">
    <location>
        <begin position="48"/>
        <end position="74"/>
    </location>
</feature>
<dbReference type="SUPFAM" id="SSF46785">
    <property type="entry name" value="Winged helix' DNA-binding domain"/>
    <property type="match status" value="1"/>
</dbReference>
<feature type="domain" description="Transcription regulator TrmB N-terminal" evidence="2">
    <location>
        <begin position="91"/>
        <end position="137"/>
    </location>
</feature>
<reference evidence="3" key="1">
    <citation type="submission" date="2022-09" db="EMBL/GenBank/DDBJ databases">
        <title>Haloadaptaus new haloarchaeum isolated from saline soil.</title>
        <authorList>
            <person name="Duran-Viseras A."/>
            <person name="Sanchez-Porro C."/>
            <person name="Ventosa A."/>
        </authorList>
    </citation>
    <scope>NUCLEOTIDE SEQUENCE</scope>
    <source>
        <strain evidence="3">F3-133</strain>
    </source>
</reference>
<accession>A0A9Q4GHY4</accession>